<dbReference type="GO" id="GO:0046695">
    <property type="term" value="C:SLIK (SAGA-like) complex"/>
    <property type="evidence" value="ECO:0007669"/>
    <property type="project" value="InterPro"/>
</dbReference>
<organism evidence="10 11">
    <name type="scientific">Saccharomycopsis crataegensis</name>
    <dbReference type="NCBI Taxonomy" id="43959"/>
    <lineage>
        <taxon>Eukaryota</taxon>
        <taxon>Fungi</taxon>
        <taxon>Dikarya</taxon>
        <taxon>Ascomycota</taxon>
        <taxon>Saccharomycotina</taxon>
        <taxon>Saccharomycetes</taxon>
        <taxon>Saccharomycopsidaceae</taxon>
        <taxon>Saccharomycopsis</taxon>
    </lineage>
</organism>
<keyword evidence="5" id="KW-0539">Nucleus</keyword>
<dbReference type="GO" id="GO:0005669">
    <property type="term" value="C:transcription factor TFIID complex"/>
    <property type="evidence" value="ECO:0007669"/>
    <property type="project" value="InterPro"/>
</dbReference>
<evidence type="ECO:0000259" key="9">
    <source>
        <dbReference type="SMART" id="SM00803"/>
    </source>
</evidence>
<feature type="region of interest" description="Disordered" evidence="8">
    <location>
        <begin position="183"/>
        <end position="208"/>
    </location>
</feature>
<evidence type="ECO:0000256" key="1">
    <source>
        <dbReference type="ARBA" id="ARBA00004123"/>
    </source>
</evidence>
<dbReference type="SUPFAM" id="SSF48371">
    <property type="entry name" value="ARM repeat"/>
    <property type="match status" value="1"/>
</dbReference>
<dbReference type="GO" id="GO:0051123">
    <property type="term" value="P:RNA polymerase II preinitiation complex assembly"/>
    <property type="evidence" value="ECO:0007669"/>
    <property type="project" value="TreeGrafter"/>
</dbReference>
<dbReference type="Gene3D" id="1.10.20.10">
    <property type="entry name" value="Histone, subunit A"/>
    <property type="match status" value="1"/>
</dbReference>
<comment type="subcellular location">
    <subcellularLocation>
        <location evidence="1">Nucleus</location>
    </subcellularLocation>
</comment>
<evidence type="ECO:0000256" key="6">
    <source>
        <dbReference type="ARBA" id="ARBA00076308"/>
    </source>
</evidence>
<comment type="similarity">
    <text evidence="2">Belongs to the TAF6 family.</text>
</comment>
<reference evidence="10 11" key="1">
    <citation type="journal article" date="2023" name="Elife">
        <title>Identification of key yeast species and microbe-microbe interactions impacting larval growth of Drosophila in the wild.</title>
        <authorList>
            <person name="Mure A."/>
            <person name="Sugiura Y."/>
            <person name="Maeda R."/>
            <person name="Honda K."/>
            <person name="Sakurai N."/>
            <person name="Takahashi Y."/>
            <person name="Watada M."/>
            <person name="Katoh T."/>
            <person name="Gotoh A."/>
            <person name="Gotoh Y."/>
            <person name="Taniguchi I."/>
            <person name="Nakamura K."/>
            <person name="Hayashi T."/>
            <person name="Katayama T."/>
            <person name="Uemura T."/>
            <person name="Hattori Y."/>
        </authorList>
    </citation>
    <scope>NUCLEOTIDE SEQUENCE [LARGE SCALE GENOMIC DNA]</scope>
    <source>
        <strain evidence="10 11">SC-9</strain>
    </source>
</reference>
<dbReference type="GO" id="GO:0006325">
    <property type="term" value="P:chromatin organization"/>
    <property type="evidence" value="ECO:0007669"/>
    <property type="project" value="UniProtKB-ARBA"/>
</dbReference>
<dbReference type="EMBL" id="BTFZ01000006">
    <property type="protein sequence ID" value="GMM35383.1"/>
    <property type="molecule type" value="Genomic_DNA"/>
</dbReference>
<accession>A0AAV5QMJ1</accession>
<evidence type="ECO:0000313" key="10">
    <source>
        <dbReference type="EMBL" id="GMM35383.1"/>
    </source>
</evidence>
<dbReference type="PANTHER" id="PTHR10221">
    <property type="entry name" value="TRANSCRIPTION INITIATION FACTOR TFIID SUBUNIT 6"/>
    <property type="match status" value="1"/>
</dbReference>
<evidence type="ECO:0000256" key="4">
    <source>
        <dbReference type="ARBA" id="ARBA00023163"/>
    </source>
</evidence>
<protein>
    <recommendedName>
        <fullName evidence="6">TBP-associated factor 6</fullName>
    </recommendedName>
    <alternativeName>
        <fullName evidence="7">Transcription initiation factor TFIID subunit 6</fullName>
    </alternativeName>
</protein>
<evidence type="ECO:0000256" key="5">
    <source>
        <dbReference type="ARBA" id="ARBA00023242"/>
    </source>
</evidence>
<keyword evidence="11" id="KW-1185">Reference proteome</keyword>
<dbReference type="GO" id="GO:0046982">
    <property type="term" value="F:protein heterodimerization activity"/>
    <property type="evidence" value="ECO:0007669"/>
    <property type="project" value="InterPro"/>
</dbReference>
<dbReference type="InterPro" id="IPR046344">
    <property type="entry name" value="TAF6_C_sf"/>
</dbReference>
<dbReference type="InterPro" id="IPR016024">
    <property type="entry name" value="ARM-type_fold"/>
</dbReference>
<dbReference type="Pfam" id="PF02969">
    <property type="entry name" value="TAF"/>
    <property type="match status" value="1"/>
</dbReference>
<dbReference type="PANTHER" id="PTHR10221:SF9">
    <property type="entry name" value="TRANSCRIPTION INITIATION FACTOR TFIID SUBUNIT 6"/>
    <property type="match status" value="1"/>
</dbReference>
<dbReference type="InterPro" id="IPR011442">
    <property type="entry name" value="TAF6_C"/>
</dbReference>
<dbReference type="CDD" id="cd22931">
    <property type="entry name" value="HFD_TAF6"/>
    <property type="match status" value="1"/>
</dbReference>
<keyword evidence="4" id="KW-0804">Transcription</keyword>
<dbReference type="InterPro" id="IPR009072">
    <property type="entry name" value="Histone-fold"/>
</dbReference>
<dbReference type="InterPro" id="IPR004823">
    <property type="entry name" value="TAF_TATA-bd_Histone-like_dom"/>
</dbReference>
<evidence type="ECO:0000256" key="7">
    <source>
        <dbReference type="ARBA" id="ARBA00093655"/>
    </source>
</evidence>
<dbReference type="GO" id="GO:0016251">
    <property type="term" value="F:RNA polymerase II general transcription initiation factor activity"/>
    <property type="evidence" value="ECO:0007669"/>
    <property type="project" value="InterPro"/>
</dbReference>
<dbReference type="GO" id="GO:0000124">
    <property type="term" value="C:SAGA complex"/>
    <property type="evidence" value="ECO:0007669"/>
    <property type="project" value="InterPro"/>
</dbReference>
<proteinExistence type="inferred from homology"/>
<dbReference type="Proteomes" id="UP001360560">
    <property type="component" value="Unassembled WGS sequence"/>
</dbReference>
<dbReference type="FunFam" id="1.10.20.10:FF:000033">
    <property type="entry name" value="Transcription initiation factor TFIID complex subunit"/>
    <property type="match status" value="1"/>
</dbReference>
<name>A0AAV5QMJ1_9ASCO</name>
<dbReference type="GeneID" id="90073362"/>
<evidence type="ECO:0000313" key="11">
    <source>
        <dbReference type="Proteomes" id="UP001360560"/>
    </source>
</evidence>
<evidence type="ECO:0000256" key="2">
    <source>
        <dbReference type="ARBA" id="ARBA00007688"/>
    </source>
</evidence>
<dbReference type="Gene3D" id="1.25.40.770">
    <property type="entry name" value="TAF6, C-terminal HEAT repeat domain"/>
    <property type="match status" value="1"/>
</dbReference>
<dbReference type="SUPFAM" id="SSF47113">
    <property type="entry name" value="Histone-fold"/>
    <property type="match status" value="1"/>
</dbReference>
<dbReference type="AlphaFoldDB" id="A0AAV5QMJ1"/>
<sequence length="575" mass="64174">MAPPVSMPASNSLWSPLDTVKDAAESLGIANLPNDVGNVVAMDVEYRIFQITEQALKFMRHSKRKTLLTKDINKALKVLNVEPLYGYGNNISNGNGKPLSFKQALVGPGQTLYYLDENQMDFEKLINTPLPKIPRLVTFTAHWLAIEGVQPNIPQNPSLNEIKSLPANERGSMQNLIINTNSISEESAKNSTSNGPSGNRNGKFDTNNNGLSAKPLIKHVISKELQLYFNKIISVLTSSPVNNPEYEYLKNAALVSMRSDPGLHQLVPYFIQFISETITNNLNDISLLHIMLESIYSLLLNENIFLDPYIHALLPCILTLLLAKKIGKLPTSANQIKVVEANTLEDYLDETLAIREFAASLLDHILKNYGSNYNTLKPRVARTLLKAFLQSSLNGNNNDVNETKEEETSSIDKTNIQKLYMKNLLRNFGCYYGAIIGIKKLGNEIIRLVLLGNLKIWSEFIFFDTTLDIKSENNNDDGDVEMADNESNETADTNNDVLSNKIFTREKKVLTGTIISVLKELKKDGKTLKKEGSDEPKKEVSADRVKETVGAGFYEALRNESDYDDIVDGVFFGEN</sequence>
<dbReference type="InterPro" id="IPR037796">
    <property type="entry name" value="TAF6"/>
</dbReference>
<dbReference type="Pfam" id="PF07571">
    <property type="entry name" value="TAF6_C"/>
    <property type="match status" value="1"/>
</dbReference>
<keyword evidence="3" id="KW-0805">Transcription regulation</keyword>
<evidence type="ECO:0000256" key="3">
    <source>
        <dbReference type="ARBA" id="ARBA00023015"/>
    </source>
</evidence>
<feature type="domain" description="TATA box binding protein associated factor (TAF) histone-like fold" evidence="9">
    <location>
        <begin position="13"/>
        <end position="77"/>
    </location>
</feature>
<evidence type="ECO:0000256" key="8">
    <source>
        <dbReference type="SAM" id="MobiDB-lite"/>
    </source>
</evidence>
<dbReference type="SMART" id="SM00803">
    <property type="entry name" value="TAF"/>
    <property type="match status" value="1"/>
</dbReference>
<gene>
    <name evidence="10" type="ORF">DASC09_027080</name>
</gene>
<dbReference type="CDD" id="cd08050">
    <property type="entry name" value="TAF6C"/>
    <property type="match status" value="1"/>
</dbReference>
<dbReference type="GO" id="GO:0003713">
    <property type="term" value="F:transcription coactivator activity"/>
    <property type="evidence" value="ECO:0007669"/>
    <property type="project" value="TreeGrafter"/>
</dbReference>
<dbReference type="RefSeq" id="XP_064852383.1">
    <property type="nucleotide sequence ID" value="XM_064996311.1"/>
</dbReference>
<comment type="caution">
    <text evidence="10">The sequence shown here is derived from an EMBL/GenBank/DDBJ whole genome shotgun (WGS) entry which is preliminary data.</text>
</comment>